<gene>
    <name evidence="7" type="ORF">J2Z70_004841</name>
</gene>
<dbReference type="Pfam" id="PF00413">
    <property type="entry name" value="Peptidase_M10"/>
    <property type="match status" value="1"/>
</dbReference>
<keyword evidence="4" id="KW-0862">Zinc</keyword>
<protein>
    <recommendedName>
        <fullName evidence="6">Peptidase M10 metallopeptidase domain-containing protein</fullName>
    </recommendedName>
</protein>
<dbReference type="Proteomes" id="UP000773462">
    <property type="component" value="Unassembled WGS sequence"/>
</dbReference>
<dbReference type="InterPro" id="IPR001818">
    <property type="entry name" value="Pept_M10_metallopeptidase"/>
</dbReference>
<keyword evidence="8" id="KW-1185">Reference proteome</keyword>
<dbReference type="SUPFAM" id="SSF55486">
    <property type="entry name" value="Metalloproteases ('zincins'), catalytic domain"/>
    <property type="match status" value="1"/>
</dbReference>
<accession>A0ABS4NX83</accession>
<sequence>MKFKRIFMLAFSALLFSSMLMINSSTYAWNALGGKYPGSRVGFVYQGTSATYNLATASGVAAWRDSGAGVVFSGGSPGGTNVMIFSQDNYGKNIGWNARCANKPVHTSGIYTRSFIDFNTSTMDDMTNSQRQGVSAHEIGHALGLDHVSDTTQIMCTWGGGRTAIVPGADDKNGIFAIYAI</sequence>
<dbReference type="PRINTS" id="PR00138">
    <property type="entry name" value="MATRIXIN"/>
</dbReference>
<reference evidence="7 8" key="1">
    <citation type="submission" date="2021-03" db="EMBL/GenBank/DDBJ databases">
        <title>Genomic Encyclopedia of Type Strains, Phase IV (KMG-IV): sequencing the most valuable type-strain genomes for metagenomic binning, comparative biology and taxonomic classification.</title>
        <authorList>
            <person name="Goeker M."/>
        </authorList>
    </citation>
    <scope>NUCLEOTIDE SEQUENCE [LARGE SCALE GENOMIC DNA]</scope>
    <source>
        <strain evidence="7 8">DSM 101953</strain>
    </source>
</reference>
<evidence type="ECO:0000256" key="1">
    <source>
        <dbReference type="ARBA" id="ARBA00022670"/>
    </source>
</evidence>
<keyword evidence="3" id="KW-0378">Hydrolase</keyword>
<proteinExistence type="predicted"/>
<evidence type="ECO:0000313" key="8">
    <source>
        <dbReference type="Proteomes" id="UP000773462"/>
    </source>
</evidence>
<dbReference type="Gene3D" id="3.40.390.10">
    <property type="entry name" value="Collagenase (Catalytic Domain)"/>
    <property type="match status" value="1"/>
</dbReference>
<evidence type="ECO:0000256" key="3">
    <source>
        <dbReference type="ARBA" id="ARBA00022801"/>
    </source>
</evidence>
<name>A0ABS4NX83_9BACL</name>
<evidence type="ECO:0000256" key="4">
    <source>
        <dbReference type="ARBA" id="ARBA00022833"/>
    </source>
</evidence>
<evidence type="ECO:0000313" key="7">
    <source>
        <dbReference type="EMBL" id="MBP2114658.1"/>
    </source>
</evidence>
<dbReference type="RefSeq" id="WP_209877312.1">
    <property type="nucleotide sequence ID" value="NZ_JAGGLV010000019.1"/>
</dbReference>
<evidence type="ECO:0000256" key="5">
    <source>
        <dbReference type="SAM" id="SignalP"/>
    </source>
</evidence>
<evidence type="ECO:0000259" key="6">
    <source>
        <dbReference type="Pfam" id="PF00413"/>
    </source>
</evidence>
<organism evidence="7 8">
    <name type="scientific">Paenibacillus silagei</name>
    <dbReference type="NCBI Taxonomy" id="1670801"/>
    <lineage>
        <taxon>Bacteria</taxon>
        <taxon>Bacillati</taxon>
        <taxon>Bacillota</taxon>
        <taxon>Bacilli</taxon>
        <taxon>Bacillales</taxon>
        <taxon>Paenibacillaceae</taxon>
        <taxon>Paenibacillus</taxon>
    </lineage>
</organism>
<comment type="caution">
    <text evidence="7">The sequence shown here is derived from an EMBL/GenBank/DDBJ whole genome shotgun (WGS) entry which is preliminary data.</text>
</comment>
<dbReference type="InterPro" id="IPR024079">
    <property type="entry name" value="MetalloPept_cat_dom_sf"/>
</dbReference>
<dbReference type="InterPro" id="IPR021190">
    <property type="entry name" value="Pept_M10A"/>
</dbReference>
<keyword evidence="2" id="KW-0479">Metal-binding</keyword>
<feature type="signal peptide" evidence="5">
    <location>
        <begin position="1"/>
        <end position="28"/>
    </location>
</feature>
<feature type="chain" id="PRO_5047251450" description="Peptidase M10 metallopeptidase domain-containing protein" evidence="5">
    <location>
        <begin position="29"/>
        <end position="181"/>
    </location>
</feature>
<dbReference type="EMBL" id="JAGGLV010000019">
    <property type="protein sequence ID" value="MBP2114658.1"/>
    <property type="molecule type" value="Genomic_DNA"/>
</dbReference>
<keyword evidence="5" id="KW-0732">Signal</keyword>
<feature type="domain" description="Peptidase M10 metallopeptidase" evidence="6">
    <location>
        <begin position="129"/>
        <end position="180"/>
    </location>
</feature>
<evidence type="ECO:0000256" key="2">
    <source>
        <dbReference type="ARBA" id="ARBA00022723"/>
    </source>
</evidence>
<keyword evidence="1" id="KW-0645">Protease</keyword>